<keyword evidence="8" id="KW-0805">Transcription regulation</keyword>
<dbReference type="PANTHER" id="PTHR24343">
    <property type="entry name" value="SERINE/THREONINE KINASE"/>
    <property type="match status" value="1"/>
</dbReference>
<proteinExistence type="predicted"/>
<sequence>MQVKVTTRMAIKEALDDGYVWRKYGDKKILHSKYPRGYYRCSFRYVHNCHATKHIERSIKDPCFFEVSYFGNHTCPRILSTNCSSTATELAARTVRTRDSSPATESASTINDSSFQNPTSLQSLDFKKKKGFYKRNRQVKVTKRIAIEGPLDDATVCRKGCYKRRKMQVKVTTRMAIKEALDDGYVWRKYGDKKILHSKYPREYYRCKFQHCLARKYVHRCTEDPSFFEVTNLGKHTCPRILSTNCSSTATELAARTVRTRDSSPATESASTINDRSFQNPTSLQSLEKYELVKDLGSGNFGVARLMRNKVTKELVAMKCIERGHKIDENVAREIINHRSLRHPNIIRFREVVLTPTHLAIVMEYAAGGELFERICNAGRFSEDEARYFFQQLISGVHYCHFMQICHRDLKLENTFLDGSPAPRLKICDFGYSKSSLLHSRPKSTVGTPAYIAPEVLSRREYDGKTGDVWSCGVTLYVMLVGACPFEDQEDRKFFRKTIQRIMGVQYKIPDYVHISQDCRHLLSRIFVANASKRITLKEIKSHPWFLKNLPRELTEAAQAEYYRKENPTFSPQSVEDIMKIVEEARSPPPVLQSHGGYRWGDEDDDKEEEGEAGEEEDGEEDEYDKRVKEAHESGEIGPI</sequence>
<dbReference type="Pfam" id="PF00069">
    <property type="entry name" value="Pkinase"/>
    <property type="match status" value="1"/>
</dbReference>
<accession>A0A103XMI5</accession>
<dbReference type="InterPro" id="IPR000719">
    <property type="entry name" value="Prot_kinase_dom"/>
</dbReference>
<feature type="domain" description="WRKY" evidence="17">
    <location>
        <begin position="176"/>
        <end position="241"/>
    </location>
</feature>
<dbReference type="Gene3D" id="3.30.200.20">
    <property type="entry name" value="Phosphorylase Kinase, domain 1"/>
    <property type="match status" value="1"/>
</dbReference>
<evidence type="ECO:0000256" key="10">
    <source>
        <dbReference type="ARBA" id="ARBA00023163"/>
    </source>
</evidence>
<evidence type="ECO:0000256" key="6">
    <source>
        <dbReference type="ARBA" id="ARBA00022777"/>
    </source>
</evidence>
<keyword evidence="4" id="KW-0808">Transferase</keyword>
<dbReference type="PROSITE" id="PS50811">
    <property type="entry name" value="WRKY"/>
    <property type="match status" value="2"/>
</dbReference>
<feature type="domain" description="Protein kinase" evidence="16">
    <location>
        <begin position="290"/>
        <end position="546"/>
    </location>
</feature>
<dbReference type="FunFam" id="3.30.200.20:FF:000045">
    <property type="entry name" value="Serine/threonine-protein kinase SRK2E"/>
    <property type="match status" value="1"/>
</dbReference>
<dbReference type="STRING" id="59895.A0A103XMI5"/>
<dbReference type="FunFam" id="1.10.510.10:FF:000132">
    <property type="entry name" value="Serine/threonine-protein kinase SRK2A"/>
    <property type="match status" value="1"/>
</dbReference>
<evidence type="ECO:0000256" key="8">
    <source>
        <dbReference type="ARBA" id="ARBA00023015"/>
    </source>
</evidence>
<feature type="region of interest" description="Disordered" evidence="15">
    <location>
        <begin position="259"/>
        <end position="278"/>
    </location>
</feature>
<evidence type="ECO:0000256" key="4">
    <source>
        <dbReference type="ARBA" id="ARBA00022679"/>
    </source>
</evidence>
<dbReference type="InterPro" id="IPR036576">
    <property type="entry name" value="WRKY_dom_sf"/>
</dbReference>
<keyword evidence="6" id="KW-0418">Kinase</keyword>
<feature type="compositionally biased region" description="Basic and acidic residues" evidence="15">
    <location>
        <begin position="624"/>
        <end position="640"/>
    </location>
</feature>
<evidence type="ECO:0000313" key="19">
    <source>
        <dbReference type="Proteomes" id="UP000243975"/>
    </source>
</evidence>
<evidence type="ECO:0000256" key="3">
    <source>
        <dbReference type="ARBA" id="ARBA00022527"/>
    </source>
</evidence>
<dbReference type="SMART" id="SM00220">
    <property type="entry name" value="S_TKc"/>
    <property type="match status" value="1"/>
</dbReference>
<keyword evidence="9 18" id="KW-0238">DNA-binding</keyword>
<name>A0A103XMI5_CYNCS</name>
<keyword evidence="19" id="KW-1185">Reference proteome</keyword>
<evidence type="ECO:0000256" key="9">
    <source>
        <dbReference type="ARBA" id="ARBA00023125"/>
    </source>
</evidence>
<dbReference type="GO" id="GO:0004674">
    <property type="term" value="F:protein serine/threonine kinase activity"/>
    <property type="evidence" value="ECO:0007669"/>
    <property type="project" value="UniProtKB-KW"/>
</dbReference>
<evidence type="ECO:0000256" key="14">
    <source>
        <dbReference type="PROSITE-ProRule" id="PRU10141"/>
    </source>
</evidence>
<dbReference type="Gramene" id="KVH93513">
    <property type="protein sequence ID" value="KVH93513"/>
    <property type="gene ID" value="Ccrd_004430"/>
</dbReference>
<dbReference type="InterPro" id="IPR017441">
    <property type="entry name" value="Protein_kinase_ATP_BS"/>
</dbReference>
<dbReference type="Gene3D" id="2.20.25.80">
    <property type="entry name" value="WRKY domain"/>
    <property type="match status" value="2"/>
</dbReference>
<gene>
    <name evidence="18" type="ORF">Ccrd_004430</name>
</gene>
<dbReference type="GO" id="GO:0005634">
    <property type="term" value="C:nucleus"/>
    <property type="evidence" value="ECO:0007669"/>
    <property type="project" value="UniProtKB-SubCell"/>
</dbReference>
<feature type="region of interest" description="Disordered" evidence="15">
    <location>
        <begin position="94"/>
        <end position="116"/>
    </location>
</feature>
<comment type="catalytic activity">
    <reaction evidence="12">
        <text>L-threonyl-[protein] + ATP = O-phospho-L-threonyl-[protein] + ADP + H(+)</text>
        <dbReference type="Rhea" id="RHEA:46608"/>
        <dbReference type="Rhea" id="RHEA-COMP:11060"/>
        <dbReference type="Rhea" id="RHEA-COMP:11605"/>
        <dbReference type="ChEBI" id="CHEBI:15378"/>
        <dbReference type="ChEBI" id="CHEBI:30013"/>
        <dbReference type="ChEBI" id="CHEBI:30616"/>
        <dbReference type="ChEBI" id="CHEBI:61977"/>
        <dbReference type="ChEBI" id="CHEBI:456216"/>
        <dbReference type="EC" id="2.7.11.1"/>
    </reaction>
</comment>
<feature type="compositionally biased region" description="Polar residues" evidence="15">
    <location>
        <begin position="263"/>
        <end position="278"/>
    </location>
</feature>
<feature type="region of interest" description="Disordered" evidence="15">
    <location>
        <begin position="584"/>
        <end position="640"/>
    </location>
</feature>
<keyword evidence="5 14" id="KW-0547">Nucleotide-binding</keyword>
<dbReference type="Proteomes" id="UP000243975">
    <property type="component" value="Unassembled WGS sequence"/>
</dbReference>
<evidence type="ECO:0000256" key="5">
    <source>
        <dbReference type="ARBA" id="ARBA00022741"/>
    </source>
</evidence>
<dbReference type="AlphaFoldDB" id="A0A103XMI5"/>
<feature type="domain" description="WRKY" evidence="17">
    <location>
        <begin position="10"/>
        <end position="78"/>
    </location>
</feature>
<comment type="subcellular location">
    <subcellularLocation>
        <location evidence="1">Nucleus</location>
    </subcellularLocation>
</comment>
<feature type="binding site" evidence="14">
    <location>
        <position position="319"/>
    </location>
    <ligand>
        <name>ATP</name>
        <dbReference type="ChEBI" id="CHEBI:30616"/>
    </ligand>
</feature>
<evidence type="ECO:0000256" key="1">
    <source>
        <dbReference type="ARBA" id="ARBA00004123"/>
    </source>
</evidence>
<evidence type="ECO:0000256" key="11">
    <source>
        <dbReference type="ARBA" id="ARBA00023242"/>
    </source>
</evidence>
<evidence type="ECO:0000256" key="13">
    <source>
        <dbReference type="ARBA" id="ARBA00048679"/>
    </source>
</evidence>
<dbReference type="SUPFAM" id="SSF56112">
    <property type="entry name" value="Protein kinase-like (PK-like)"/>
    <property type="match status" value="1"/>
</dbReference>
<dbReference type="GO" id="GO:0043565">
    <property type="term" value="F:sequence-specific DNA binding"/>
    <property type="evidence" value="ECO:0007669"/>
    <property type="project" value="InterPro"/>
</dbReference>
<dbReference type="CDD" id="cd14662">
    <property type="entry name" value="STKc_SnRK2"/>
    <property type="match status" value="1"/>
</dbReference>
<dbReference type="PROSITE" id="PS00108">
    <property type="entry name" value="PROTEIN_KINASE_ST"/>
    <property type="match status" value="1"/>
</dbReference>
<dbReference type="PROSITE" id="PS00107">
    <property type="entry name" value="PROTEIN_KINASE_ATP"/>
    <property type="match status" value="1"/>
</dbReference>
<dbReference type="Gene3D" id="1.10.510.10">
    <property type="entry name" value="Transferase(Phosphotransferase) domain 1"/>
    <property type="match status" value="1"/>
</dbReference>
<dbReference type="GO" id="GO:0005524">
    <property type="term" value="F:ATP binding"/>
    <property type="evidence" value="ECO:0007669"/>
    <property type="project" value="UniProtKB-UniRule"/>
</dbReference>
<dbReference type="EMBL" id="LEKV01004755">
    <property type="protein sequence ID" value="KVH93513.1"/>
    <property type="molecule type" value="Genomic_DNA"/>
</dbReference>
<dbReference type="SUPFAM" id="SSF118290">
    <property type="entry name" value="WRKY DNA-binding domain"/>
    <property type="match status" value="2"/>
</dbReference>
<dbReference type="PROSITE" id="PS50011">
    <property type="entry name" value="PROTEIN_KINASE_DOM"/>
    <property type="match status" value="1"/>
</dbReference>
<evidence type="ECO:0000256" key="12">
    <source>
        <dbReference type="ARBA" id="ARBA00047899"/>
    </source>
</evidence>
<evidence type="ECO:0000256" key="15">
    <source>
        <dbReference type="SAM" id="MobiDB-lite"/>
    </source>
</evidence>
<keyword evidence="3" id="KW-0723">Serine/threonine-protein kinase</keyword>
<protein>
    <recommendedName>
        <fullName evidence="2">non-specific serine/threonine protein kinase</fullName>
        <ecNumber evidence="2">2.7.11.1</ecNumber>
    </recommendedName>
</protein>
<comment type="caution">
    <text evidence="18">The sequence shown here is derived from an EMBL/GenBank/DDBJ whole genome shotgun (WGS) entry which is preliminary data.</text>
</comment>
<dbReference type="InterPro" id="IPR003657">
    <property type="entry name" value="WRKY_dom"/>
</dbReference>
<keyword evidence="11" id="KW-0539">Nucleus</keyword>
<evidence type="ECO:0000256" key="7">
    <source>
        <dbReference type="ARBA" id="ARBA00022840"/>
    </source>
</evidence>
<feature type="compositionally biased region" description="Acidic residues" evidence="15">
    <location>
        <begin position="602"/>
        <end position="623"/>
    </location>
</feature>
<dbReference type="GO" id="GO:0006970">
    <property type="term" value="P:response to osmotic stress"/>
    <property type="evidence" value="ECO:0007669"/>
    <property type="project" value="UniProtKB-ARBA"/>
</dbReference>
<evidence type="ECO:0000256" key="2">
    <source>
        <dbReference type="ARBA" id="ARBA00012513"/>
    </source>
</evidence>
<evidence type="ECO:0000259" key="16">
    <source>
        <dbReference type="PROSITE" id="PS50011"/>
    </source>
</evidence>
<dbReference type="InterPro" id="IPR008271">
    <property type="entry name" value="Ser/Thr_kinase_AS"/>
</dbReference>
<reference evidence="18 19" key="1">
    <citation type="journal article" date="2016" name="Sci. Rep.">
        <title>The genome sequence of the outbreeding globe artichoke constructed de novo incorporating a phase-aware low-pass sequencing strategy of F1 progeny.</title>
        <authorList>
            <person name="Scaglione D."/>
            <person name="Reyes-Chin-Wo S."/>
            <person name="Acquadro A."/>
            <person name="Froenicke L."/>
            <person name="Portis E."/>
            <person name="Beitel C."/>
            <person name="Tirone M."/>
            <person name="Mauro R."/>
            <person name="Lo Monaco A."/>
            <person name="Mauromicale G."/>
            <person name="Faccioli P."/>
            <person name="Cattivelli L."/>
            <person name="Rieseberg L."/>
            <person name="Michelmore R."/>
            <person name="Lanteri S."/>
        </authorList>
    </citation>
    <scope>NUCLEOTIDE SEQUENCE [LARGE SCALE GENOMIC DNA]</scope>
    <source>
        <strain evidence="18">2C</strain>
    </source>
</reference>
<dbReference type="Pfam" id="PF03106">
    <property type="entry name" value="WRKY"/>
    <property type="match status" value="2"/>
</dbReference>
<keyword evidence="10" id="KW-0804">Transcription</keyword>
<dbReference type="GO" id="GO:0003700">
    <property type="term" value="F:DNA-binding transcription factor activity"/>
    <property type="evidence" value="ECO:0007669"/>
    <property type="project" value="InterPro"/>
</dbReference>
<evidence type="ECO:0000259" key="17">
    <source>
        <dbReference type="PROSITE" id="PS50811"/>
    </source>
</evidence>
<evidence type="ECO:0000313" key="18">
    <source>
        <dbReference type="EMBL" id="KVH93513.1"/>
    </source>
</evidence>
<feature type="compositionally biased region" description="Polar residues" evidence="15">
    <location>
        <begin position="100"/>
        <end position="116"/>
    </location>
</feature>
<dbReference type="SMART" id="SM00774">
    <property type="entry name" value="WRKY"/>
    <property type="match status" value="2"/>
</dbReference>
<dbReference type="OMA" id="HIERSIK"/>
<dbReference type="InterPro" id="IPR011009">
    <property type="entry name" value="Kinase-like_dom_sf"/>
</dbReference>
<dbReference type="PANTHER" id="PTHR24343:SF376">
    <property type="entry name" value="SERINE_THREONINE-PROTEIN KINASE SRK2A-RELATED"/>
    <property type="match status" value="1"/>
</dbReference>
<keyword evidence="7 14" id="KW-0067">ATP-binding</keyword>
<comment type="catalytic activity">
    <reaction evidence="13">
        <text>L-seryl-[protein] + ATP = O-phospho-L-seryl-[protein] + ADP + H(+)</text>
        <dbReference type="Rhea" id="RHEA:17989"/>
        <dbReference type="Rhea" id="RHEA-COMP:9863"/>
        <dbReference type="Rhea" id="RHEA-COMP:11604"/>
        <dbReference type="ChEBI" id="CHEBI:15378"/>
        <dbReference type="ChEBI" id="CHEBI:29999"/>
        <dbReference type="ChEBI" id="CHEBI:30616"/>
        <dbReference type="ChEBI" id="CHEBI:83421"/>
        <dbReference type="ChEBI" id="CHEBI:456216"/>
        <dbReference type="EC" id="2.7.11.1"/>
    </reaction>
</comment>
<dbReference type="EC" id="2.7.11.1" evidence="2"/>
<organism evidence="18 19">
    <name type="scientific">Cynara cardunculus var. scolymus</name>
    <name type="common">Globe artichoke</name>
    <name type="synonym">Cynara scolymus</name>
    <dbReference type="NCBI Taxonomy" id="59895"/>
    <lineage>
        <taxon>Eukaryota</taxon>
        <taxon>Viridiplantae</taxon>
        <taxon>Streptophyta</taxon>
        <taxon>Embryophyta</taxon>
        <taxon>Tracheophyta</taxon>
        <taxon>Spermatophyta</taxon>
        <taxon>Magnoliopsida</taxon>
        <taxon>eudicotyledons</taxon>
        <taxon>Gunneridae</taxon>
        <taxon>Pentapetalae</taxon>
        <taxon>asterids</taxon>
        <taxon>campanulids</taxon>
        <taxon>Asterales</taxon>
        <taxon>Asteraceae</taxon>
        <taxon>Carduoideae</taxon>
        <taxon>Cardueae</taxon>
        <taxon>Carduinae</taxon>
        <taxon>Cynara</taxon>
    </lineage>
</organism>